<reference evidence="2 3" key="1">
    <citation type="submission" date="2018-10" db="EMBL/GenBank/DDBJ databases">
        <title>Xanthobacter tagetidis genome sequencing and assembly.</title>
        <authorList>
            <person name="Maclea K.S."/>
            <person name="Goen A.E."/>
            <person name="Fatima S.A."/>
        </authorList>
    </citation>
    <scope>NUCLEOTIDE SEQUENCE [LARGE SCALE GENOMIC DNA]</scope>
    <source>
        <strain evidence="2 3">ATCC 700314</strain>
    </source>
</reference>
<accession>A0A3L7ALG5</accession>
<proteinExistence type="predicted"/>
<name>A0A3L7ALG5_9HYPH</name>
<dbReference type="RefSeq" id="WP_121622353.1">
    <property type="nucleotide sequence ID" value="NZ_JACIIW010000006.1"/>
</dbReference>
<evidence type="ECO:0000313" key="2">
    <source>
        <dbReference type="EMBL" id="RLP80560.1"/>
    </source>
</evidence>
<sequence length="292" mass="31102">MTRFYPRRDGKGPWSAREDEIIRADFEKGTSRGETAARLRALGFDRTPISVRTRARALGLMAEAPADWGAFDDIIRAGRAERLSYGVILQRVLEAGRAGTTRNAVIARAHRLGLCEVVGVRRPPVPSLTRPPRQPRRPPARLDAPVKPEHDDGSGLARTAAASPPSPSGLTGGPIRRRGARLGGGVDAPVKPEHDGAGKAAPSGPAGGVLFTAVGREACRWPVAGEGLALRVCGAPAAPGRSYCPACCRLAYEPQALRPVRPPHEVARRARRPDEARAERTGDMLDEIGEAA</sequence>
<feature type="compositionally biased region" description="Basic and acidic residues" evidence="1">
    <location>
        <begin position="144"/>
        <end position="153"/>
    </location>
</feature>
<comment type="caution">
    <text evidence="2">The sequence shown here is derived from an EMBL/GenBank/DDBJ whole genome shotgun (WGS) entry which is preliminary data.</text>
</comment>
<feature type="region of interest" description="Disordered" evidence="1">
    <location>
        <begin position="263"/>
        <end position="292"/>
    </location>
</feature>
<dbReference type="EMBL" id="RCTF01000003">
    <property type="protein sequence ID" value="RLP80560.1"/>
    <property type="molecule type" value="Genomic_DNA"/>
</dbReference>
<dbReference type="AlphaFoldDB" id="A0A3L7ALG5"/>
<feature type="region of interest" description="Disordered" evidence="1">
    <location>
        <begin position="122"/>
        <end position="205"/>
    </location>
</feature>
<dbReference type="InterPro" id="IPR011681">
    <property type="entry name" value="GcrA"/>
</dbReference>
<evidence type="ECO:0008006" key="4">
    <source>
        <dbReference type="Google" id="ProtNLM"/>
    </source>
</evidence>
<protein>
    <recommendedName>
        <fullName evidence="4">GcrA cell cycle regulator</fullName>
    </recommendedName>
</protein>
<gene>
    <name evidence="2" type="ORF">D9R14_05795</name>
</gene>
<dbReference type="OrthoDB" id="7996630at2"/>
<dbReference type="Proteomes" id="UP000269692">
    <property type="component" value="Unassembled WGS sequence"/>
</dbReference>
<organism evidence="2 3">
    <name type="scientific">Xanthobacter tagetidis</name>
    <dbReference type="NCBI Taxonomy" id="60216"/>
    <lineage>
        <taxon>Bacteria</taxon>
        <taxon>Pseudomonadati</taxon>
        <taxon>Pseudomonadota</taxon>
        <taxon>Alphaproteobacteria</taxon>
        <taxon>Hyphomicrobiales</taxon>
        <taxon>Xanthobacteraceae</taxon>
        <taxon>Xanthobacter</taxon>
    </lineage>
</organism>
<evidence type="ECO:0000313" key="3">
    <source>
        <dbReference type="Proteomes" id="UP000269692"/>
    </source>
</evidence>
<dbReference type="Pfam" id="PF07750">
    <property type="entry name" value="GcrA"/>
    <property type="match status" value="1"/>
</dbReference>
<evidence type="ECO:0000256" key="1">
    <source>
        <dbReference type="SAM" id="MobiDB-lite"/>
    </source>
</evidence>
<feature type="compositionally biased region" description="Basic and acidic residues" evidence="1">
    <location>
        <begin position="263"/>
        <end position="283"/>
    </location>
</feature>
<keyword evidence="3" id="KW-1185">Reference proteome</keyword>